<dbReference type="RefSeq" id="WP_320423238.1">
    <property type="nucleotide sequence ID" value="NZ_JAXCLA010000004.1"/>
</dbReference>
<name>A0ABU5DGB8_9BURK</name>
<evidence type="ECO:0000313" key="5">
    <source>
        <dbReference type="Proteomes" id="UP001285263"/>
    </source>
</evidence>
<evidence type="ECO:0000256" key="2">
    <source>
        <dbReference type="SAM" id="SignalP"/>
    </source>
</evidence>
<evidence type="ECO:0000256" key="1">
    <source>
        <dbReference type="SAM" id="Phobius"/>
    </source>
</evidence>
<keyword evidence="1" id="KW-1133">Transmembrane helix</keyword>
<feature type="signal peptide" evidence="2">
    <location>
        <begin position="1"/>
        <end position="23"/>
    </location>
</feature>
<protein>
    <submittedName>
        <fullName evidence="4">PEP-CTERM sorting domain-containing protein</fullName>
    </submittedName>
</protein>
<dbReference type="InterPro" id="IPR013424">
    <property type="entry name" value="Ice-binding_C"/>
</dbReference>
<sequence>MTFAFRTVLATMTLAAAAPFASATVLTFDDIGADGMVPANYGGLDWSAGAWSVFGLEQAPFTAHSGDFRVTADFESTDAQTRIGFNTPMTFQGAWFAGFTDVNVTFQLYLNGALVGTSQTLNTGATPSFLASGYSGLVDAVVVSSNAQAGYVMDDFTFAAAVPEPGTYALMFAGLGAIGLVARRRQRV</sequence>
<feature type="transmembrane region" description="Helical" evidence="1">
    <location>
        <begin position="165"/>
        <end position="182"/>
    </location>
</feature>
<keyword evidence="1" id="KW-0812">Transmembrane</keyword>
<evidence type="ECO:0000259" key="3">
    <source>
        <dbReference type="Pfam" id="PF07589"/>
    </source>
</evidence>
<evidence type="ECO:0000313" key="4">
    <source>
        <dbReference type="EMBL" id="MDY0745328.1"/>
    </source>
</evidence>
<keyword evidence="2" id="KW-0732">Signal</keyword>
<dbReference type="EMBL" id="JAXCLA010000004">
    <property type="protein sequence ID" value="MDY0745328.1"/>
    <property type="molecule type" value="Genomic_DNA"/>
</dbReference>
<feature type="chain" id="PRO_5046629888" evidence="2">
    <location>
        <begin position="24"/>
        <end position="188"/>
    </location>
</feature>
<keyword evidence="1" id="KW-0472">Membrane</keyword>
<accession>A0ABU5DGB8</accession>
<reference evidence="4 5" key="1">
    <citation type="submission" date="2023-11" db="EMBL/GenBank/DDBJ databases">
        <title>Paucibacter sp. nov., isolated from fresh soil in Korea.</title>
        <authorList>
            <person name="Le N.T.T."/>
        </authorList>
    </citation>
    <scope>NUCLEOTIDE SEQUENCE [LARGE SCALE GENOMIC DNA]</scope>
    <source>
        <strain evidence="4 5">R3-3</strain>
    </source>
</reference>
<dbReference type="Pfam" id="PF07589">
    <property type="entry name" value="PEP-CTERM"/>
    <property type="match status" value="1"/>
</dbReference>
<comment type="caution">
    <text evidence="4">The sequence shown here is derived from an EMBL/GenBank/DDBJ whole genome shotgun (WGS) entry which is preliminary data.</text>
</comment>
<dbReference type="Proteomes" id="UP001285263">
    <property type="component" value="Unassembled WGS sequence"/>
</dbReference>
<proteinExistence type="predicted"/>
<dbReference type="NCBIfam" id="TIGR02595">
    <property type="entry name" value="PEP_CTERM"/>
    <property type="match status" value="1"/>
</dbReference>
<feature type="domain" description="Ice-binding protein C-terminal" evidence="3">
    <location>
        <begin position="161"/>
        <end position="185"/>
    </location>
</feature>
<gene>
    <name evidence="4" type="ORF">SNE35_12475</name>
</gene>
<keyword evidence="5" id="KW-1185">Reference proteome</keyword>
<organism evidence="4 5">
    <name type="scientific">Roseateles agri</name>
    <dbReference type="NCBI Taxonomy" id="3098619"/>
    <lineage>
        <taxon>Bacteria</taxon>
        <taxon>Pseudomonadati</taxon>
        <taxon>Pseudomonadota</taxon>
        <taxon>Betaproteobacteria</taxon>
        <taxon>Burkholderiales</taxon>
        <taxon>Sphaerotilaceae</taxon>
        <taxon>Roseateles</taxon>
    </lineage>
</organism>